<dbReference type="AlphaFoldDB" id="A0A9Q0K0Z8"/>
<dbReference type="Proteomes" id="UP001141806">
    <property type="component" value="Unassembled WGS sequence"/>
</dbReference>
<dbReference type="PANTHER" id="PTHR35746">
    <property type="entry name" value="PENTATRICOPEPTIDE REPEAT (PPR) SUPERFAMILY PROTEIN"/>
    <property type="match status" value="1"/>
</dbReference>
<reference evidence="2" key="1">
    <citation type="journal article" date="2023" name="Plant J.">
        <title>The genome of the king protea, Protea cynaroides.</title>
        <authorList>
            <person name="Chang J."/>
            <person name="Duong T.A."/>
            <person name="Schoeman C."/>
            <person name="Ma X."/>
            <person name="Roodt D."/>
            <person name="Barker N."/>
            <person name="Li Z."/>
            <person name="Van de Peer Y."/>
            <person name="Mizrachi E."/>
        </authorList>
    </citation>
    <scope>NUCLEOTIDE SEQUENCE</scope>
    <source>
        <tissue evidence="2">Young leaves</tissue>
    </source>
</reference>
<dbReference type="OrthoDB" id="1939753at2759"/>
<feature type="compositionally biased region" description="Polar residues" evidence="1">
    <location>
        <begin position="217"/>
        <end position="229"/>
    </location>
</feature>
<evidence type="ECO:0000256" key="1">
    <source>
        <dbReference type="SAM" id="MobiDB-lite"/>
    </source>
</evidence>
<name>A0A9Q0K0Z8_9MAGN</name>
<feature type="region of interest" description="Disordered" evidence="1">
    <location>
        <begin position="374"/>
        <end position="421"/>
    </location>
</feature>
<sequence length="421" mass="45019">MLLAVVTFLMHSGKSYDGQQHENNDASGHLPHMVSPSKFASVEIDSKLEQMNDFAGLTTDVSITRMNSSILIDTHVESKEEQSNFPELVTVQLDSLSISCSGPMEIAGIERIGSLTNSESDASGKVDIVHSSETVDGNNVKVKPNEKISALSIPTFKPAESRSDITTNDCIDHGSGTSGGQYEVTKNMEDYPKSLVPDGDLSRCSEPDEGEVCSAKRVTTSPDDGSNGSKALDETVPSDGNEERIIIETETLNTDLKDRDQRTNLQTKIGTSKGQHSDSGDILDAPSFMTLVEPGSRGNDQKTASSEIQTIENTQQPNLSPLQAGWFPSLTHDAAESGGRKKNEEIIAKVGNWSARKQHMPLGSLLVEASLASKQKSPNALGQPATVTPKPEASAQKHNLSAKTSPLVTAPKASFSNRTSG</sequence>
<keyword evidence="3" id="KW-1185">Reference proteome</keyword>
<dbReference type="EMBL" id="JAMYWD010000009">
    <property type="protein sequence ID" value="KAJ4959824.1"/>
    <property type="molecule type" value="Genomic_DNA"/>
</dbReference>
<protein>
    <submittedName>
        <fullName evidence="2">Uncharacterized protein</fullName>
    </submittedName>
</protein>
<feature type="compositionally biased region" description="Polar residues" evidence="1">
    <location>
        <begin position="396"/>
        <end position="407"/>
    </location>
</feature>
<gene>
    <name evidence="2" type="ORF">NE237_019734</name>
</gene>
<organism evidence="2 3">
    <name type="scientific">Protea cynaroides</name>
    <dbReference type="NCBI Taxonomy" id="273540"/>
    <lineage>
        <taxon>Eukaryota</taxon>
        <taxon>Viridiplantae</taxon>
        <taxon>Streptophyta</taxon>
        <taxon>Embryophyta</taxon>
        <taxon>Tracheophyta</taxon>
        <taxon>Spermatophyta</taxon>
        <taxon>Magnoliopsida</taxon>
        <taxon>Proteales</taxon>
        <taxon>Proteaceae</taxon>
        <taxon>Protea</taxon>
    </lineage>
</organism>
<dbReference type="PANTHER" id="PTHR35746:SF1">
    <property type="entry name" value="PENTATRICOPEPTIDE REPEAT (PPR) SUPERFAMILY PROTEIN"/>
    <property type="match status" value="1"/>
</dbReference>
<proteinExistence type="predicted"/>
<comment type="caution">
    <text evidence="2">The sequence shown here is derived from an EMBL/GenBank/DDBJ whole genome shotgun (WGS) entry which is preliminary data.</text>
</comment>
<evidence type="ECO:0000313" key="3">
    <source>
        <dbReference type="Proteomes" id="UP001141806"/>
    </source>
</evidence>
<evidence type="ECO:0000313" key="2">
    <source>
        <dbReference type="EMBL" id="KAJ4959824.1"/>
    </source>
</evidence>
<accession>A0A9Q0K0Z8</accession>
<feature type="region of interest" description="Disordered" evidence="1">
    <location>
        <begin position="197"/>
        <end position="241"/>
    </location>
</feature>